<dbReference type="PANTHER" id="PTHR30283">
    <property type="entry name" value="PEROXIDE STRESS RESPONSE PROTEIN YAAA"/>
    <property type="match status" value="1"/>
</dbReference>
<dbReference type="PANTHER" id="PTHR30283:SF4">
    <property type="entry name" value="PEROXIDE STRESS RESISTANCE PROTEIN YAAA"/>
    <property type="match status" value="1"/>
</dbReference>
<accession>A0A9D1JS96</accession>
<dbReference type="GO" id="GO:0033194">
    <property type="term" value="P:response to hydroperoxide"/>
    <property type="evidence" value="ECO:0007669"/>
    <property type="project" value="TreeGrafter"/>
</dbReference>
<reference evidence="2" key="2">
    <citation type="journal article" date="2021" name="PeerJ">
        <title>Extensive microbial diversity within the chicken gut microbiome revealed by metagenomics and culture.</title>
        <authorList>
            <person name="Gilroy R."/>
            <person name="Ravi A."/>
            <person name="Getino M."/>
            <person name="Pursley I."/>
            <person name="Horton D.L."/>
            <person name="Alikhan N.F."/>
            <person name="Baker D."/>
            <person name="Gharbi K."/>
            <person name="Hall N."/>
            <person name="Watson M."/>
            <person name="Adriaenssens E.M."/>
            <person name="Foster-Nyarko E."/>
            <person name="Jarju S."/>
            <person name="Secka A."/>
            <person name="Antonio M."/>
            <person name="Oren A."/>
            <person name="Chaudhuri R.R."/>
            <person name="La Ragione R."/>
            <person name="Hildebrand F."/>
            <person name="Pallen M.J."/>
        </authorList>
    </citation>
    <scope>NUCLEOTIDE SEQUENCE</scope>
    <source>
        <strain evidence="2">ChiBcec16-1751</strain>
    </source>
</reference>
<proteinExistence type="inferred from homology"/>
<dbReference type="NCBIfam" id="NF002543">
    <property type="entry name" value="PRK02101.1-4"/>
    <property type="match status" value="1"/>
</dbReference>
<comment type="similarity">
    <text evidence="1">Belongs to the UPF0246 family.</text>
</comment>
<name>A0A9D1JS96_9FIRM</name>
<evidence type="ECO:0000313" key="2">
    <source>
        <dbReference type="EMBL" id="HIS63832.1"/>
    </source>
</evidence>
<comment type="caution">
    <text evidence="2">The sequence shown here is derived from an EMBL/GenBank/DDBJ whole genome shotgun (WGS) entry which is preliminary data.</text>
</comment>
<dbReference type="Proteomes" id="UP000886741">
    <property type="component" value="Unassembled WGS sequence"/>
</dbReference>
<dbReference type="Pfam" id="PF03883">
    <property type="entry name" value="H2O2_YaaD"/>
    <property type="match status" value="1"/>
</dbReference>
<evidence type="ECO:0000313" key="3">
    <source>
        <dbReference type="Proteomes" id="UP000886741"/>
    </source>
</evidence>
<dbReference type="HAMAP" id="MF_00652">
    <property type="entry name" value="UPF0246"/>
    <property type="match status" value="1"/>
</dbReference>
<dbReference type="EMBL" id="DVJJ01000012">
    <property type="protein sequence ID" value="HIS63832.1"/>
    <property type="molecule type" value="Genomic_DNA"/>
</dbReference>
<organism evidence="2 3">
    <name type="scientific">Candidatus Avoscillospira avistercoris</name>
    <dbReference type="NCBI Taxonomy" id="2840707"/>
    <lineage>
        <taxon>Bacteria</taxon>
        <taxon>Bacillati</taxon>
        <taxon>Bacillota</taxon>
        <taxon>Clostridia</taxon>
        <taxon>Eubacteriales</taxon>
        <taxon>Oscillospiraceae</taxon>
        <taxon>Oscillospiraceae incertae sedis</taxon>
        <taxon>Candidatus Avoscillospira</taxon>
    </lineage>
</organism>
<dbReference type="AlphaFoldDB" id="A0A9D1JS96"/>
<reference evidence="2" key="1">
    <citation type="submission" date="2020-10" db="EMBL/GenBank/DDBJ databases">
        <authorList>
            <person name="Gilroy R."/>
        </authorList>
    </citation>
    <scope>NUCLEOTIDE SEQUENCE</scope>
    <source>
        <strain evidence="2">ChiBcec16-1751</strain>
    </source>
</reference>
<protein>
    <recommendedName>
        <fullName evidence="1">UPF0246 protein IAA83_00490</fullName>
    </recommendedName>
</protein>
<dbReference type="InterPro" id="IPR005583">
    <property type="entry name" value="YaaA"/>
</dbReference>
<evidence type="ECO:0000256" key="1">
    <source>
        <dbReference type="HAMAP-Rule" id="MF_00652"/>
    </source>
</evidence>
<dbReference type="GO" id="GO:0005829">
    <property type="term" value="C:cytosol"/>
    <property type="evidence" value="ECO:0007669"/>
    <property type="project" value="TreeGrafter"/>
</dbReference>
<sequence>MRILLAPAKKMRVDTDTLAPLGLPDFLDRTERLLTALRSRTPDELRALWKCNEAIAAQNVERLAHMDLRRGLTPAVLSYEGIAYRYLAPGVLEDAELDYLQEHLRILSGFYGMVRPFDGVTPYRLEMQAMLSVDGAKDLYGFWGDTLARSVAGETDTVVDLASKEYSRAVTPHLPPEVTVHRCTFAVLKNGKAVEQGTLCKMARGEMVRWMAQNRVTNVEQLRRFDGLGFVYDPDRSTPNNDVFLQGGT</sequence>
<gene>
    <name evidence="2" type="primary">yaaA</name>
    <name evidence="2" type="ORF">IAA83_00490</name>
</gene>